<evidence type="ECO:0000313" key="3">
    <source>
        <dbReference type="Proteomes" id="UP001172102"/>
    </source>
</evidence>
<dbReference type="PANTHER" id="PTHR24148">
    <property type="entry name" value="ANKYRIN REPEAT DOMAIN-CONTAINING PROTEIN 39 HOMOLOG-RELATED"/>
    <property type="match status" value="1"/>
</dbReference>
<comment type="caution">
    <text evidence="2">The sequence shown here is derived from an EMBL/GenBank/DDBJ whole genome shotgun (WGS) entry which is preliminary data.</text>
</comment>
<dbReference type="Pfam" id="PF26639">
    <property type="entry name" value="Het-6_barrel"/>
    <property type="match status" value="1"/>
</dbReference>
<protein>
    <submittedName>
        <fullName evidence="2">Heterokaryon incompatibility protein-domain-containing protein</fullName>
    </submittedName>
</protein>
<reference evidence="2" key="1">
    <citation type="submission" date="2023-06" db="EMBL/GenBank/DDBJ databases">
        <title>Genome-scale phylogeny and comparative genomics of the fungal order Sordariales.</title>
        <authorList>
            <consortium name="Lawrence Berkeley National Laboratory"/>
            <person name="Hensen N."/>
            <person name="Bonometti L."/>
            <person name="Westerberg I."/>
            <person name="Brannstrom I.O."/>
            <person name="Guillou S."/>
            <person name="Cros-Aarteil S."/>
            <person name="Calhoun S."/>
            <person name="Haridas S."/>
            <person name="Kuo A."/>
            <person name="Mondo S."/>
            <person name="Pangilinan J."/>
            <person name="Riley R."/>
            <person name="Labutti K."/>
            <person name="Andreopoulos B."/>
            <person name="Lipzen A."/>
            <person name="Chen C."/>
            <person name="Yanf M."/>
            <person name="Daum C."/>
            <person name="Ng V."/>
            <person name="Clum A."/>
            <person name="Steindorff A."/>
            <person name="Ohm R."/>
            <person name="Martin F."/>
            <person name="Silar P."/>
            <person name="Natvig D."/>
            <person name="Lalanne C."/>
            <person name="Gautier V."/>
            <person name="Ament-Velasquez S.L."/>
            <person name="Kruys A."/>
            <person name="Hutchinson M.I."/>
            <person name="Powell A.J."/>
            <person name="Barry K."/>
            <person name="Miller A.N."/>
            <person name="Grigoriev I.V."/>
            <person name="Debuchy R."/>
            <person name="Gladieux P."/>
            <person name="Thoren M.H."/>
            <person name="Johannesson H."/>
        </authorList>
    </citation>
    <scope>NUCLEOTIDE SEQUENCE</scope>
    <source>
        <strain evidence="2">SMH4607-1</strain>
    </source>
</reference>
<gene>
    <name evidence="2" type="ORF">B0H67DRAFT_591068</name>
</gene>
<proteinExistence type="predicted"/>
<name>A0AA40DKM7_9PEZI</name>
<dbReference type="AlphaFoldDB" id="A0AA40DKM7"/>
<dbReference type="PANTHER" id="PTHR24148:SF64">
    <property type="entry name" value="HETEROKARYON INCOMPATIBILITY DOMAIN-CONTAINING PROTEIN"/>
    <property type="match status" value="1"/>
</dbReference>
<accession>A0AA40DKM7</accession>
<keyword evidence="3" id="KW-1185">Reference proteome</keyword>
<dbReference type="Proteomes" id="UP001172102">
    <property type="component" value="Unassembled WGS sequence"/>
</dbReference>
<dbReference type="InterPro" id="IPR010730">
    <property type="entry name" value="HET"/>
</dbReference>
<evidence type="ECO:0000313" key="2">
    <source>
        <dbReference type="EMBL" id="KAK0704302.1"/>
    </source>
</evidence>
<dbReference type="Pfam" id="PF06985">
    <property type="entry name" value="HET"/>
    <property type="match status" value="1"/>
</dbReference>
<dbReference type="InterPro" id="IPR052895">
    <property type="entry name" value="HetReg/Transcr_Mod"/>
</dbReference>
<feature type="domain" description="Heterokaryon incompatibility" evidence="1">
    <location>
        <begin position="64"/>
        <end position="261"/>
    </location>
</feature>
<evidence type="ECO:0000259" key="1">
    <source>
        <dbReference type="Pfam" id="PF06985"/>
    </source>
</evidence>
<organism evidence="2 3">
    <name type="scientific">Lasiosphaeris hirsuta</name>
    <dbReference type="NCBI Taxonomy" id="260670"/>
    <lineage>
        <taxon>Eukaryota</taxon>
        <taxon>Fungi</taxon>
        <taxon>Dikarya</taxon>
        <taxon>Ascomycota</taxon>
        <taxon>Pezizomycotina</taxon>
        <taxon>Sordariomycetes</taxon>
        <taxon>Sordariomycetidae</taxon>
        <taxon>Sordariales</taxon>
        <taxon>Lasiosphaeriaceae</taxon>
        <taxon>Lasiosphaeris</taxon>
    </lineage>
</organism>
<sequence length="698" mass="76459">MASSTSPNSQLYQYTKLPPGGRHFRLVTVNPPRSPPKRGTRKRRADGGIYGRIMVVDIESCGQYDALSYCWSGHTDPSQPAAQTQTQAEPRCIVVETQGGQGKEGGRAIPITPSLGMALRYLRDRGQERPIFIDQICINQDDVDERSAQVALMGQIYTKSECVLGWLGPATKQSKAFMGFVARLSVSAILDKVLGRDDPSYRHALRKGIEDGVPADTGDAVLDDDIEDLDQLLQDEWGFQLRGMLDVLSRPWFRRMWIVQEACLPSRLVFLCGQQSCSVSDFEKMSYVLTLAASLSADRLSHGGTSAIDVASPLRRVFGVRKVVRRLQEGSTVAKRLYLSDLAMAFNAMDGATAKRKFDTKFRATDSRDCIYGLFGLAEPTDPVIRTLVPDYSTPPQLVFADFAKHAVKENIDLLLYSSTISKSLPGLPSWVPDWSAELVLPAAYKDAGEPFFCAGRSGPTAPASPDSSLSVEDDMVLVATGVLLDRVHETGKCWLEPSSGAEDFEPTLAEYQNVLGFCNEVQSFCKSARRKHSSVSNPIAGGLDKAVWLTATGGLGLVQSLDEDIFGPDVDGQPFLGFLYDKLIEVARDRTGMGMKKKGRRRVEGVSHEPILLDAMYKQVGRRCFVTPKGYFGLGPLTMKPGDEVVILHGLSSPIILRPGQGTQPAYTYVGEAYCHGFMHGEIFGGTRGPVTVFRIC</sequence>
<dbReference type="EMBL" id="JAUKUA010000007">
    <property type="protein sequence ID" value="KAK0704302.1"/>
    <property type="molecule type" value="Genomic_DNA"/>
</dbReference>